<feature type="transmembrane region" description="Helical" evidence="2">
    <location>
        <begin position="362"/>
        <end position="385"/>
    </location>
</feature>
<dbReference type="InterPro" id="IPR052529">
    <property type="entry name" value="Bact_Transport_Assoc"/>
</dbReference>
<feature type="region of interest" description="Disordered" evidence="1">
    <location>
        <begin position="410"/>
        <end position="447"/>
    </location>
</feature>
<feature type="transmembrane region" description="Helical" evidence="2">
    <location>
        <begin position="337"/>
        <end position="356"/>
    </location>
</feature>
<dbReference type="PANTHER" id="PTHR30590:SF2">
    <property type="entry name" value="INNER MEMBRANE PROTEIN"/>
    <property type="match status" value="1"/>
</dbReference>
<gene>
    <name evidence="4" type="ORF">QP027_06340</name>
</gene>
<dbReference type="InterPro" id="IPR007349">
    <property type="entry name" value="DUF418"/>
</dbReference>
<dbReference type="PANTHER" id="PTHR30590">
    <property type="entry name" value="INNER MEMBRANE PROTEIN"/>
    <property type="match status" value="1"/>
</dbReference>
<feature type="transmembrane region" description="Helical" evidence="2">
    <location>
        <begin position="201"/>
        <end position="217"/>
    </location>
</feature>
<accession>A0ABY8VCD2</accession>
<feature type="transmembrane region" description="Helical" evidence="2">
    <location>
        <begin position="121"/>
        <end position="153"/>
    </location>
</feature>
<evidence type="ECO:0000313" key="5">
    <source>
        <dbReference type="Proteomes" id="UP001225598"/>
    </source>
</evidence>
<feature type="transmembrane region" description="Helical" evidence="2">
    <location>
        <begin position="83"/>
        <end position="101"/>
    </location>
</feature>
<keyword evidence="5" id="KW-1185">Reference proteome</keyword>
<proteinExistence type="predicted"/>
<reference evidence="4 5" key="1">
    <citation type="submission" date="2023-05" db="EMBL/GenBank/DDBJ databases">
        <title>Corynebacterium suedekumii sp. nov. and Corynebacterium breve sp. nov. isolated from raw cow's milk.</title>
        <authorList>
            <person name="Baer M.K."/>
            <person name="Mehl L."/>
            <person name="Hellmuth R."/>
            <person name="Marke G."/>
            <person name="Lipski A."/>
        </authorList>
    </citation>
    <scope>NUCLEOTIDE SEQUENCE [LARGE SCALE GENOMIC DNA]</scope>
    <source>
        <strain evidence="4 5">R4</strain>
    </source>
</reference>
<keyword evidence="2" id="KW-0472">Membrane</keyword>
<feature type="transmembrane region" description="Helical" evidence="2">
    <location>
        <begin position="21"/>
        <end position="42"/>
    </location>
</feature>
<dbReference type="Pfam" id="PF04235">
    <property type="entry name" value="DUF418"/>
    <property type="match status" value="1"/>
</dbReference>
<evidence type="ECO:0000259" key="3">
    <source>
        <dbReference type="Pfam" id="PF04235"/>
    </source>
</evidence>
<evidence type="ECO:0000313" key="4">
    <source>
        <dbReference type="EMBL" id="WIM66757.1"/>
    </source>
</evidence>
<feature type="transmembrane region" description="Helical" evidence="2">
    <location>
        <begin position="253"/>
        <end position="272"/>
    </location>
</feature>
<evidence type="ECO:0000256" key="1">
    <source>
        <dbReference type="SAM" id="MobiDB-lite"/>
    </source>
</evidence>
<dbReference type="Proteomes" id="UP001225598">
    <property type="component" value="Chromosome"/>
</dbReference>
<feature type="transmembrane region" description="Helical" evidence="2">
    <location>
        <begin position="159"/>
        <end position="181"/>
    </location>
</feature>
<feature type="compositionally biased region" description="Pro residues" evidence="1">
    <location>
        <begin position="422"/>
        <end position="432"/>
    </location>
</feature>
<keyword evidence="2" id="KW-1133">Transmembrane helix</keyword>
<protein>
    <submittedName>
        <fullName evidence="4">DUF418 domain-containing protein</fullName>
    </submittedName>
</protein>
<name>A0ABY8VCD2_9CORY</name>
<evidence type="ECO:0000256" key="2">
    <source>
        <dbReference type="SAM" id="Phobius"/>
    </source>
</evidence>
<dbReference type="RefSeq" id="WP_284823368.1">
    <property type="nucleotide sequence ID" value="NZ_CP126969.1"/>
</dbReference>
<sequence length="447" mass="48619">MDTAQKIQRRGTTSKRILAPDVARGLALLGIAVANLPTAWAIPIDAEGDSMLGGFYPGASETHHLLDQLAMVFSAMFAHVRGLPMFATLLGFGIGLISLSLQRRQFPRNKAMLVLVRRYGFLALFGVIHCIFLFFGDIMILYGLLAMIVALMIGLSNKAIKWIAGVLLGLGVTVGTAFTFFMMNSFGDKMINYSFTLPENYLGYMLLGLGSIAGYVFGVVASAGTIFPVILIGFLFARTGVLHEPEKHLRTLWAWIIAGAAVVLFIGLPWGLSAAGFINPEWAETFSTLNLNFGYITGPAIVALVTVVLMPVQRRYAETDVVPLWLRAPVALGKRSMSGYLMQSVLFFILALPFTLNLLTDIGAALVLVVATGVWLVTLILAVILEMTGTPGPFEWLHRRISYGKNGLPTQWKPPQAELPAHPIPAQQPPHNPAHNPANRQAPPQLD</sequence>
<feature type="domain" description="DUF418" evidence="3">
    <location>
        <begin position="236"/>
        <end position="405"/>
    </location>
</feature>
<feature type="compositionally biased region" description="Low complexity" evidence="1">
    <location>
        <begin position="433"/>
        <end position="447"/>
    </location>
</feature>
<feature type="transmembrane region" description="Helical" evidence="2">
    <location>
        <begin position="292"/>
        <end position="312"/>
    </location>
</feature>
<keyword evidence="2" id="KW-0812">Transmembrane</keyword>
<organism evidence="4 5">
    <name type="scientific">Corynebacterium breve</name>
    <dbReference type="NCBI Taxonomy" id="3049799"/>
    <lineage>
        <taxon>Bacteria</taxon>
        <taxon>Bacillati</taxon>
        <taxon>Actinomycetota</taxon>
        <taxon>Actinomycetes</taxon>
        <taxon>Mycobacteriales</taxon>
        <taxon>Corynebacteriaceae</taxon>
        <taxon>Corynebacterium</taxon>
    </lineage>
</organism>
<dbReference type="EMBL" id="CP126969">
    <property type="protein sequence ID" value="WIM66757.1"/>
    <property type="molecule type" value="Genomic_DNA"/>
</dbReference>